<keyword evidence="2" id="KW-1185">Reference proteome</keyword>
<evidence type="ECO:0000313" key="1">
    <source>
        <dbReference type="EMBL" id="WUV47768.1"/>
    </source>
</evidence>
<sequence>MTPTQTIEPQTITAGEKPKAIGFVRNDVSGLHAPRHALDVQRHANTLGYQYVYTVRPPADVDDPIAYALGIAAGLDVQVIVVFDLGHVDCQPALICDAGFDLETVCPQSTWARSAQRVPGGETGAA</sequence>
<organism evidence="1 2">
    <name type="scientific">Nocardia vinacea</name>
    <dbReference type="NCBI Taxonomy" id="96468"/>
    <lineage>
        <taxon>Bacteria</taxon>
        <taxon>Bacillati</taxon>
        <taxon>Actinomycetota</taxon>
        <taxon>Actinomycetes</taxon>
        <taxon>Mycobacteriales</taxon>
        <taxon>Nocardiaceae</taxon>
        <taxon>Nocardia</taxon>
    </lineage>
</organism>
<dbReference type="Proteomes" id="UP001432062">
    <property type="component" value="Chromosome"/>
</dbReference>
<protein>
    <recommendedName>
        <fullName evidence="3">Nucleoside 2-deoxyribosyltransferase</fullName>
    </recommendedName>
</protein>
<evidence type="ECO:0000313" key="2">
    <source>
        <dbReference type="Proteomes" id="UP001432062"/>
    </source>
</evidence>
<dbReference type="EMBL" id="CP109441">
    <property type="protein sequence ID" value="WUV47768.1"/>
    <property type="molecule type" value="Genomic_DNA"/>
</dbReference>
<evidence type="ECO:0008006" key="3">
    <source>
        <dbReference type="Google" id="ProtNLM"/>
    </source>
</evidence>
<gene>
    <name evidence="1" type="ORF">OG563_05930</name>
</gene>
<reference evidence="1" key="1">
    <citation type="submission" date="2022-10" db="EMBL/GenBank/DDBJ databases">
        <title>The complete genomes of actinobacterial strains from the NBC collection.</title>
        <authorList>
            <person name="Joergensen T.S."/>
            <person name="Alvarez Arevalo M."/>
            <person name="Sterndorff E.B."/>
            <person name="Faurdal D."/>
            <person name="Vuksanovic O."/>
            <person name="Mourched A.-S."/>
            <person name="Charusanti P."/>
            <person name="Shaw S."/>
            <person name="Blin K."/>
            <person name="Weber T."/>
        </authorList>
    </citation>
    <scope>NUCLEOTIDE SEQUENCE</scope>
    <source>
        <strain evidence="1">NBC_01482</strain>
    </source>
</reference>
<dbReference type="RefSeq" id="WP_327100824.1">
    <property type="nucleotide sequence ID" value="NZ_CP109149.1"/>
</dbReference>
<accession>A0ABZ1YX29</accession>
<proteinExistence type="predicted"/>
<name>A0ABZ1YX29_9NOCA</name>